<evidence type="ECO:0000256" key="2">
    <source>
        <dbReference type="ARBA" id="ARBA00008034"/>
    </source>
</evidence>
<dbReference type="GO" id="GO:0043190">
    <property type="term" value="C:ATP-binding cassette (ABC) transporter complex"/>
    <property type="evidence" value="ECO:0007669"/>
    <property type="project" value="InterPro"/>
</dbReference>
<dbReference type="PANTHER" id="PTHR30477:SF8">
    <property type="entry name" value="METAL TRANSPORT SYSTEM MEMBRANE PROTEIN CT_070-RELATED"/>
    <property type="match status" value="1"/>
</dbReference>
<evidence type="ECO:0000256" key="6">
    <source>
        <dbReference type="ARBA" id="ARBA00022989"/>
    </source>
</evidence>
<dbReference type="RefSeq" id="WP_089300387.1">
    <property type="nucleotide sequence ID" value="NZ_FZNW01000005.1"/>
</dbReference>
<dbReference type="OrthoDB" id="1016457at2"/>
<feature type="compositionally biased region" description="Polar residues" evidence="9">
    <location>
        <begin position="299"/>
        <end position="310"/>
    </location>
</feature>
<evidence type="ECO:0000256" key="1">
    <source>
        <dbReference type="ARBA" id="ARBA00004651"/>
    </source>
</evidence>
<feature type="transmembrane region" description="Helical" evidence="10">
    <location>
        <begin position="91"/>
        <end position="110"/>
    </location>
</feature>
<feature type="transmembrane region" description="Helical" evidence="10">
    <location>
        <begin position="6"/>
        <end position="28"/>
    </location>
</feature>
<keyword evidence="7 10" id="KW-0472">Membrane</keyword>
<evidence type="ECO:0000256" key="8">
    <source>
        <dbReference type="RuleBase" id="RU003943"/>
    </source>
</evidence>
<sequence>MSTDALMIIVIAGLLSTACAVLGSFLVLRRQALLPDAVSHAVLPGIVLIFVLTGQRGSMLTVLGATAFGLICVAGFEWLRRTGLVAPDAALALVFPALFSLGVLGIGTYASGAHIDVDSAIYGDLTFAPLRTVELAGQAVPRSLLITGGATVAVAILVVVLWRPLKASTFDPGFAQSAGLRGRVVSTVLLLAVTVVAVVAFDSVGAILVITFFVVPAAAAHQVATRLSSMLLTAVGIGWASSLLGYRLAEQLDSSIPGSIGLASVMLFALAWLAGRGRGRLGRFLHRGSSRDTTTRTTIPVQQARPSESHATAAPSRDR</sequence>
<accession>A0A238W1X5</accession>
<feature type="transmembrane region" description="Helical" evidence="10">
    <location>
        <begin position="255"/>
        <end position="275"/>
    </location>
</feature>
<dbReference type="EMBL" id="FZNW01000005">
    <property type="protein sequence ID" value="SNR40605.1"/>
    <property type="molecule type" value="Genomic_DNA"/>
</dbReference>
<dbReference type="Gene3D" id="1.10.3470.10">
    <property type="entry name" value="ABC transporter involved in vitamin B12 uptake, BtuC"/>
    <property type="match status" value="1"/>
</dbReference>
<feature type="transmembrane region" description="Helical" evidence="10">
    <location>
        <begin position="231"/>
        <end position="249"/>
    </location>
</feature>
<evidence type="ECO:0000256" key="4">
    <source>
        <dbReference type="ARBA" id="ARBA00022475"/>
    </source>
</evidence>
<keyword evidence="4" id="KW-1003">Cell membrane</keyword>
<keyword evidence="6 10" id="KW-1133">Transmembrane helix</keyword>
<feature type="transmembrane region" description="Helical" evidence="10">
    <location>
        <begin position="33"/>
        <end position="53"/>
    </location>
</feature>
<organism evidence="11 12">
    <name type="scientific">Haloechinothrix alba</name>
    <dbReference type="NCBI Taxonomy" id="664784"/>
    <lineage>
        <taxon>Bacteria</taxon>
        <taxon>Bacillati</taxon>
        <taxon>Actinomycetota</taxon>
        <taxon>Actinomycetes</taxon>
        <taxon>Pseudonocardiales</taxon>
        <taxon>Pseudonocardiaceae</taxon>
        <taxon>Haloechinothrix</taxon>
    </lineage>
</organism>
<dbReference type="GO" id="GO:0010043">
    <property type="term" value="P:response to zinc ion"/>
    <property type="evidence" value="ECO:0007669"/>
    <property type="project" value="TreeGrafter"/>
</dbReference>
<feature type="region of interest" description="Disordered" evidence="9">
    <location>
        <begin position="285"/>
        <end position="319"/>
    </location>
</feature>
<comment type="subcellular location">
    <subcellularLocation>
        <location evidence="1 8">Cell membrane</location>
        <topology evidence="1 8">Multi-pass membrane protein</topology>
    </subcellularLocation>
</comment>
<dbReference type="GO" id="GO:0055085">
    <property type="term" value="P:transmembrane transport"/>
    <property type="evidence" value="ECO:0007669"/>
    <property type="project" value="InterPro"/>
</dbReference>
<proteinExistence type="inferred from homology"/>
<protein>
    <submittedName>
        <fullName evidence="11">Manganese/zinc/iron transport system permease protein</fullName>
    </submittedName>
</protein>
<feature type="transmembrane region" description="Helical" evidence="10">
    <location>
        <begin position="144"/>
        <end position="162"/>
    </location>
</feature>
<feature type="transmembrane region" description="Helical" evidence="10">
    <location>
        <begin position="59"/>
        <end position="79"/>
    </location>
</feature>
<evidence type="ECO:0000313" key="11">
    <source>
        <dbReference type="EMBL" id="SNR40605.1"/>
    </source>
</evidence>
<gene>
    <name evidence="11" type="ORF">SAMN06265360_10543</name>
</gene>
<dbReference type="SUPFAM" id="SSF81345">
    <property type="entry name" value="ABC transporter involved in vitamin B12 uptake, BtuC"/>
    <property type="match status" value="1"/>
</dbReference>
<evidence type="ECO:0000256" key="7">
    <source>
        <dbReference type="ARBA" id="ARBA00023136"/>
    </source>
</evidence>
<evidence type="ECO:0000256" key="5">
    <source>
        <dbReference type="ARBA" id="ARBA00022692"/>
    </source>
</evidence>
<name>A0A238W1X5_9PSEU</name>
<evidence type="ECO:0000256" key="10">
    <source>
        <dbReference type="SAM" id="Phobius"/>
    </source>
</evidence>
<keyword evidence="5 8" id="KW-0812">Transmembrane</keyword>
<dbReference type="AlphaFoldDB" id="A0A238W1X5"/>
<keyword evidence="3 8" id="KW-0813">Transport</keyword>
<evidence type="ECO:0000313" key="12">
    <source>
        <dbReference type="Proteomes" id="UP000198348"/>
    </source>
</evidence>
<dbReference type="InterPro" id="IPR001626">
    <property type="entry name" value="ABC_TroCD"/>
</dbReference>
<keyword evidence="12" id="KW-1185">Reference proteome</keyword>
<dbReference type="PANTHER" id="PTHR30477">
    <property type="entry name" value="ABC-TRANSPORTER METAL-BINDING PROTEIN"/>
    <property type="match status" value="1"/>
</dbReference>
<comment type="similarity">
    <text evidence="2 8">Belongs to the ABC-3 integral membrane protein family.</text>
</comment>
<evidence type="ECO:0000256" key="9">
    <source>
        <dbReference type="SAM" id="MobiDB-lite"/>
    </source>
</evidence>
<evidence type="ECO:0000256" key="3">
    <source>
        <dbReference type="ARBA" id="ARBA00022448"/>
    </source>
</evidence>
<dbReference type="InterPro" id="IPR037294">
    <property type="entry name" value="ABC_BtuC-like"/>
</dbReference>
<dbReference type="Proteomes" id="UP000198348">
    <property type="component" value="Unassembled WGS sequence"/>
</dbReference>
<dbReference type="Pfam" id="PF00950">
    <property type="entry name" value="ABC-3"/>
    <property type="match status" value="1"/>
</dbReference>
<feature type="transmembrane region" description="Helical" evidence="10">
    <location>
        <begin position="183"/>
        <end position="201"/>
    </location>
</feature>
<reference evidence="11 12" key="1">
    <citation type="submission" date="2017-06" db="EMBL/GenBank/DDBJ databases">
        <authorList>
            <person name="Kim H.J."/>
            <person name="Triplett B.A."/>
        </authorList>
    </citation>
    <scope>NUCLEOTIDE SEQUENCE [LARGE SCALE GENOMIC DNA]</scope>
    <source>
        <strain evidence="11 12">DSM 45207</strain>
    </source>
</reference>